<keyword evidence="1" id="KW-1133">Transmembrane helix</keyword>
<feature type="transmembrane region" description="Helical" evidence="1">
    <location>
        <begin position="97"/>
        <end position="120"/>
    </location>
</feature>
<keyword evidence="1" id="KW-0472">Membrane</keyword>
<evidence type="ECO:0000313" key="2">
    <source>
        <dbReference type="EMBL" id="CAB4336826.1"/>
    </source>
</evidence>
<protein>
    <submittedName>
        <fullName evidence="2">Unannotated protein</fullName>
    </submittedName>
</protein>
<keyword evidence="1" id="KW-0812">Transmembrane</keyword>
<sequence>MLVNLHESFAWFVIIGNALAGSWALAANWIESLRTRALWWFIVVVELSVFVQVGLGVSMVAGQGLKAPKFHMFYGFVAIIAVGLIYSYRHQLSHKKYLLYGLGGLFIMGLGIRAMIVGAAS</sequence>
<gene>
    <name evidence="2" type="ORF">UFOPK3331_00648</name>
</gene>
<feature type="transmembrane region" description="Helical" evidence="1">
    <location>
        <begin position="37"/>
        <end position="59"/>
    </location>
</feature>
<organism evidence="2">
    <name type="scientific">freshwater metagenome</name>
    <dbReference type="NCBI Taxonomy" id="449393"/>
    <lineage>
        <taxon>unclassified sequences</taxon>
        <taxon>metagenomes</taxon>
        <taxon>ecological metagenomes</taxon>
    </lineage>
</organism>
<proteinExistence type="predicted"/>
<accession>A0A6J5Z5N0</accession>
<name>A0A6J5Z5N0_9ZZZZ</name>
<feature type="transmembrane region" description="Helical" evidence="1">
    <location>
        <begin position="71"/>
        <end position="88"/>
    </location>
</feature>
<evidence type="ECO:0000256" key="1">
    <source>
        <dbReference type="SAM" id="Phobius"/>
    </source>
</evidence>
<feature type="transmembrane region" description="Helical" evidence="1">
    <location>
        <begin position="12"/>
        <end position="30"/>
    </location>
</feature>
<dbReference type="EMBL" id="CAESAL010000015">
    <property type="protein sequence ID" value="CAB4336826.1"/>
    <property type="molecule type" value="Genomic_DNA"/>
</dbReference>
<reference evidence="2" key="1">
    <citation type="submission" date="2020-05" db="EMBL/GenBank/DDBJ databases">
        <authorList>
            <person name="Chiriac C."/>
            <person name="Salcher M."/>
            <person name="Ghai R."/>
            <person name="Kavagutti S V."/>
        </authorList>
    </citation>
    <scope>NUCLEOTIDE SEQUENCE</scope>
</reference>
<dbReference type="AlphaFoldDB" id="A0A6J5Z5N0"/>